<dbReference type="EMBL" id="BJCF01000001">
    <property type="protein sequence ID" value="GCL40495.1"/>
    <property type="molecule type" value="Genomic_DNA"/>
</dbReference>
<accession>A0A480A639</accession>
<evidence type="ECO:0000313" key="1">
    <source>
        <dbReference type="EMBL" id="GCL40495.1"/>
    </source>
</evidence>
<comment type="caution">
    <text evidence="1">The sequence shown here is derived from an EMBL/GenBank/DDBJ whole genome shotgun (WGS) entry which is preliminary data.</text>
</comment>
<gene>
    <name evidence="1" type="ORF">NIES80_01820</name>
</gene>
<dbReference type="RefSeq" id="WP_137906344.1">
    <property type="nucleotide sequence ID" value="NZ_BJCF01000001.1"/>
</dbReference>
<dbReference type="OrthoDB" id="9801102at2"/>
<dbReference type="SUPFAM" id="SSF143011">
    <property type="entry name" value="RelE-like"/>
    <property type="match status" value="1"/>
</dbReference>
<dbReference type="InterPro" id="IPR007711">
    <property type="entry name" value="HigB-1"/>
</dbReference>
<protein>
    <submittedName>
        <fullName evidence="1">Plasmid maintenance system killer</fullName>
    </submittedName>
</protein>
<name>A0A480A639_9CYAN</name>
<dbReference type="Pfam" id="PF05015">
    <property type="entry name" value="HigB-like_toxin"/>
    <property type="match status" value="1"/>
</dbReference>
<dbReference type="InterPro" id="IPR035093">
    <property type="entry name" value="RelE/ParE_toxin_dom_sf"/>
</dbReference>
<dbReference type="PANTHER" id="PTHR40266">
    <property type="entry name" value="TOXIN HIGB-1"/>
    <property type="match status" value="1"/>
</dbReference>
<dbReference type="PANTHER" id="PTHR40266:SF2">
    <property type="entry name" value="TOXIN HIGB-1"/>
    <property type="match status" value="1"/>
</dbReference>
<dbReference type="Proteomes" id="UP000299367">
    <property type="component" value="Unassembled WGS sequence"/>
</dbReference>
<proteinExistence type="predicted"/>
<organism evidence="1 2">
    <name type="scientific">Dolichospermum planctonicum</name>
    <dbReference type="NCBI Taxonomy" id="136072"/>
    <lineage>
        <taxon>Bacteria</taxon>
        <taxon>Bacillati</taxon>
        <taxon>Cyanobacteriota</taxon>
        <taxon>Cyanophyceae</taxon>
        <taxon>Nostocales</taxon>
        <taxon>Aphanizomenonaceae</taxon>
        <taxon>Dolichospermum</taxon>
    </lineage>
</organism>
<sequence length="92" mass="10698">MIQTFKNKSLENLFKENFNKGVPANLENKIRIRLEVIDSALIVEDIRLPGYDLHELKGDRKGTLSIKVSGNWRITFKFEDGDAYDVNLEDYH</sequence>
<evidence type="ECO:0000313" key="2">
    <source>
        <dbReference type="Proteomes" id="UP000299367"/>
    </source>
</evidence>
<dbReference type="Gene3D" id="3.30.2310.20">
    <property type="entry name" value="RelE-like"/>
    <property type="match status" value="1"/>
</dbReference>
<dbReference type="AlphaFoldDB" id="A0A480A639"/>
<reference evidence="2" key="1">
    <citation type="submission" date="2019-02" db="EMBL/GenBank/DDBJ databases">
        <title>Draft genome sequence of Dolichospermum planctonicum NIES-80.</title>
        <authorList>
            <person name="Yamaguchi H."/>
            <person name="Suzuki S."/>
            <person name="Kawachi M."/>
        </authorList>
    </citation>
    <scope>NUCLEOTIDE SEQUENCE [LARGE SCALE GENOMIC DNA]</scope>
    <source>
        <strain evidence="2">NIES-80</strain>
    </source>
</reference>